<dbReference type="Pfam" id="PF20653">
    <property type="entry name" value="COG6_C"/>
    <property type="match status" value="1"/>
</dbReference>
<evidence type="ECO:0000313" key="15">
    <source>
        <dbReference type="EMBL" id="KAK9731749.1"/>
    </source>
</evidence>
<evidence type="ECO:0000256" key="4">
    <source>
        <dbReference type="ARBA" id="ARBA00011166"/>
    </source>
</evidence>
<comment type="subcellular location">
    <subcellularLocation>
        <location evidence="2 11">Golgi apparatus membrane</location>
        <topology evidence="2 11">Peripheral membrane protein</topology>
    </subcellularLocation>
</comment>
<dbReference type="InterPro" id="IPR010490">
    <property type="entry name" value="COG6"/>
</dbReference>
<protein>
    <recommendedName>
        <fullName evidence="5 11">Conserved oligomeric Golgi complex subunit 6</fullName>
        <shortName evidence="11">COG complex subunit 6</shortName>
    </recommendedName>
    <alternativeName>
        <fullName evidence="10 11">Component of oligomeric Golgi complex 6</fullName>
    </alternativeName>
</protein>
<keyword evidence="12" id="KW-0175">Coiled coil</keyword>
<comment type="function">
    <text evidence="1 11">Required for normal Golgi function.</text>
</comment>
<dbReference type="GO" id="GO:0017119">
    <property type="term" value="C:Golgi transport complex"/>
    <property type="evidence" value="ECO:0007669"/>
    <property type="project" value="UniProtKB-UniRule"/>
</dbReference>
<evidence type="ECO:0000256" key="1">
    <source>
        <dbReference type="ARBA" id="ARBA00003627"/>
    </source>
</evidence>
<dbReference type="SMART" id="SM01087">
    <property type="entry name" value="COG6"/>
    <property type="match status" value="1"/>
</dbReference>
<evidence type="ECO:0000256" key="3">
    <source>
        <dbReference type="ARBA" id="ARBA00011023"/>
    </source>
</evidence>
<evidence type="ECO:0000256" key="9">
    <source>
        <dbReference type="ARBA" id="ARBA00023136"/>
    </source>
</evidence>
<dbReference type="InterPro" id="IPR048368">
    <property type="entry name" value="COG6_N"/>
</dbReference>
<proteinExistence type="inferred from homology"/>
<keyword evidence="9 11" id="KW-0472">Membrane</keyword>
<keyword evidence="6 11" id="KW-0813">Transport</keyword>
<accession>A0AAW1LA70</accession>
<name>A0AAW1LA70_POPJA</name>
<evidence type="ECO:0000256" key="5">
    <source>
        <dbReference type="ARBA" id="ARBA00020973"/>
    </source>
</evidence>
<dbReference type="GO" id="GO:0015031">
    <property type="term" value="P:protein transport"/>
    <property type="evidence" value="ECO:0007669"/>
    <property type="project" value="UniProtKB-KW"/>
</dbReference>
<dbReference type="PANTHER" id="PTHR21506">
    <property type="entry name" value="COMPONENT OF OLIGOMERIC GOLGI COMPLEX 6"/>
    <property type="match status" value="1"/>
</dbReference>
<dbReference type="InterPro" id="IPR048369">
    <property type="entry name" value="COG6_C"/>
</dbReference>
<feature type="domain" description="Conserved Oligomeric Golgi complex subunit 6 C-terminal" evidence="14">
    <location>
        <begin position="200"/>
        <end position="638"/>
    </location>
</feature>
<keyword evidence="7 11" id="KW-0653">Protein transport</keyword>
<evidence type="ECO:0000313" key="16">
    <source>
        <dbReference type="Proteomes" id="UP001458880"/>
    </source>
</evidence>
<dbReference type="EMBL" id="JASPKY010000127">
    <property type="protein sequence ID" value="KAK9731749.1"/>
    <property type="molecule type" value="Genomic_DNA"/>
</dbReference>
<dbReference type="AlphaFoldDB" id="A0AAW1LA70"/>
<evidence type="ECO:0000259" key="14">
    <source>
        <dbReference type="Pfam" id="PF20653"/>
    </source>
</evidence>
<comment type="caution">
    <text evidence="15">The sequence shown here is derived from an EMBL/GenBank/DDBJ whole genome shotgun (WGS) entry which is preliminary data.</text>
</comment>
<evidence type="ECO:0000259" key="13">
    <source>
        <dbReference type="Pfam" id="PF06419"/>
    </source>
</evidence>
<gene>
    <name evidence="15" type="ORF">QE152_g13383</name>
</gene>
<dbReference type="PANTHER" id="PTHR21506:SF0">
    <property type="entry name" value="CONSERVED OLIGOMERIC GOLGI COMPLEX SUBUNIT 6"/>
    <property type="match status" value="1"/>
</dbReference>
<dbReference type="Proteomes" id="UP001458880">
    <property type="component" value="Unassembled WGS sequence"/>
</dbReference>
<evidence type="ECO:0000256" key="6">
    <source>
        <dbReference type="ARBA" id="ARBA00022448"/>
    </source>
</evidence>
<dbReference type="GO" id="GO:0006891">
    <property type="term" value="P:intra-Golgi vesicle-mediated transport"/>
    <property type="evidence" value="ECO:0007669"/>
    <property type="project" value="UniProtKB-UniRule"/>
</dbReference>
<evidence type="ECO:0000256" key="12">
    <source>
        <dbReference type="SAM" id="Coils"/>
    </source>
</evidence>
<evidence type="ECO:0000256" key="8">
    <source>
        <dbReference type="ARBA" id="ARBA00023034"/>
    </source>
</evidence>
<dbReference type="GO" id="GO:0000139">
    <property type="term" value="C:Golgi membrane"/>
    <property type="evidence" value="ECO:0007669"/>
    <property type="project" value="UniProtKB-SubCell"/>
</dbReference>
<dbReference type="Pfam" id="PF06419">
    <property type="entry name" value="COG6_N"/>
    <property type="match status" value="1"/>
</dbReference>
<comment type="subunit">
    <text evidence="4">Component of the conserved oligomeric Golgi complex which is composed of eight different subunits and is required for normal Golgi morphology and localization.</text>
</comment>
<evidence type="ECO:0000256" key="2">
    <source>
        <dbReference type="ARBA" id="ARBA00004395"/>
    </source>
</evidence>
<comment type="similarity">
    <text evidence="3 11">Belongs to the COG6 family.</text>
</comment>
<keyword evidence="8 11" id="KW-0333">Golgi apparatus</keyword>
<reference evidence="15 16" key="1">
    <citation type="journal article" date="2024" name="BMC Genomics">
        <title>De novo assembly and annotation of Popillia japonica's genome with initial clues to its potential as an invasive pest.</title>
        <authorList>
            <person name="Cucini C."/>
            <person name="Boschi S."/>
            <person name="Funari R."/>
            <person name="Cardaioli E."/>
            <person name="Iannotti N."/>
            <person name="Marturano G."/>
            <person name="Paoli F."/>
            <person name="Bruttini M."/>
            <person name="Carapelli A."/>
            <person name="Frati F."/>
            <person name="Nardi F."/>
        </authorList>
    </citation>
    <scope>NUCLEOTIDE SEQUENCE [LARGE SCALE GENOMIC DNA]</scope>
    <source>
        <strain evidence="15">DMR45628</strain>
    </source>
</reference>
<keyword evidence="16" id="KW-1185">Reference proteome</keyword>
<feature type="coiled-coil region" evidence="12">
    <location>
        <begin position="100"/>
        <end position="134"/>
    </location>
</feature>
<evidence type="ECO:0000256" key="11">
    <source>
        <dbReference type="RuleBase" id="RU365075"/>
    </source>
</evidence>
<feature type="domain" description="Conserved oligomeric complex COG6 N-terminal" evidence="13">
    <location>
        <begin position="52"/>
        <end position="164"/>
    </location>
</feature>
<evidence type="ECO:0000256" key="7">
    <source>
        <dbReference type="ARBA" id="ARBA00022927"/>
    </source>
</evidence>
<organism evidence="15 16">
    <name type="scientific">Popillia japonica</name>
    <name type="common">Japanese beetle</name>
    <dbReference type="NCBI Taxonomy" id="7064"/>
    <lineage>
        <taxon>Eukaryota</taxon>
        <taxon>Metazoa</taxon>
        <taxon>Ecdysozoa</taxon>
        <taxon>Arthropoda</taxon>
        <taxon>Hexapoda</taxon>
        <taxon>Insecta</taxon>
        <taxon>Pterygota</taxon>
        <taxon>Neoptera</taxon>
        <taxon>Endopterygota</taxon>
        <taxon>Coleoptera</taxon>
        <taxon>Polyphaga</taxon>
        <taxon>Scarabaeiformia</taxon>
        <taxon>Scarabaeidae</taxon>
        <taxon>Rutelinae</taxon>
        <taxon>Popillia</taxon>
    </lineage>
</organism>
<sequence length="643" mass="73093">MCGRNSRSTKKFCRECNDTFAEQDNVLSKRLKKILETRFEDDEDTLEALKQLSLFYTENTLQARRNLRSQIEKQSLEINENFLAAFREVKESFDDVYNNIADMNKSLQDMTIRLQNAKAQTKHLLEQTTALENNKVKNEMQTEVVTAFLDTFQLDPDEINALHGSKLRKDTPITNDIFIALDKVQKISNNCKLLMQYGHQTLGLDIMEQMTLHQEGALERLYKWTQSHCRNVDNIDFTDILTQAMARLQERPILFNYVIDEYCISRRAVLVGDFIDALTRGGPSGNPSPIELRAHDPQIYVTDMLAWLNKAIPVEKQKLLLLVKLCERNDLAQRIEDALCSICEGICHPLKIRVEKIIIASADTTVLYAVTNLLRYYRKSIGKVSKDGALGITLMELQEKSEYAFFKALESQVSNMLVRVEAPPKDLTPTSSINSLLSILRDMLSTASMSEGRESDMVKIAQCIVEPLLRAVNEQASRLPTTDMAVYTLNCMYSMYTCLSLYQYMEDRLERLQAQSEAQLDTLTSQQASSLVANLNLGPIYTILQDSSHAALSTIPGMEPSNLKNFLVRLNNLGSSPDSLLLPQITLLLSSQHKKALQKRSFDVLLATYKQLYEAVHNPVNLYENPSSILYKTPDELTKHVSK</sequence>
<evidence type="ECO:0000256" key="10">
    <source>
        <dbReference type="ARBA" id="ARBA00031348"/>
    </source>
</evidence>